<dbReference type="CDD" id="cd01650">
    <property type="entry name" value="RT_nLTR_like"/>
    <property type="match status" value="1"/>
</dbReference>
<dbReference type="EMBL" id="JARYMX010000001">
    <property type="protein sequence ID" value="KAJ9567589.1"/>
    <property type="molecule type" value="Genomic_DNA"/>
</dbReference>
<organism evidence="5 6">
    <name type="scientific">Centaurea solstitialis</name>
    <name type="common">yellow star-thistle</name>
    <dbReference type="NCBI Taxonomy" id="347529"/>
    <lineage>
        <taxon>Eukaryota</taxon>
        <taxon>Viridiplantae</taxon>
        <taxon>Streptophyta</taxon>
        <taxon>Embryophyta</taxon>
        <taxon>Tracheophyta</taxon>
        <taxon>Spermatophyta</taxon>
        <taxon>Magnoliopsida</taxon>
        <taxon>eudicotyledons</taxon>
        <taxon>Gunneridae</taxon>
        <taxon>Pentapetalae</taxon>
        <taxon>asterids</taxon>
        <taxon>campanulids</taxon>
        <taxon>Asterales</taxon>
        <taxon>Asteraceae</taxon>
        <taxon>Carduoideae</taxon>
        <taxon>Cardueae</taxon>
        <taxon>Centaureinae</taxon>
        <taxon>Centaurea</taxon>
    </lineage>
</organism>
<sequence length="1087" mass="123137">MNGPFPGQILTPVGIVGNNGTYTLTYAIVEVETKSSWTWFMDDLNMVTNSNFTFISDKQKGIIPAITKVFPCVEHRYCVRHIEENMKCATATTIQQFDNEMNNLKKINATCYDWLKKIPHSTSPGLTDLKLGGRKYTWMKSDLSKSSKLDRFLVNSVLVDQWPPVSSFALPRLLSDHCPILMESGSPDFGPVPFKWFNSWLSIKDLDGVIRRKWEEDLPEFHAFSKIERLSRKLRHIKKAVKEWRAKVKFDSCAELQEIIRKVSAIDLLAENGCASDTMVKERTELLVKASDIYATKLSDLKQKAKFKWTLEGDDNTRFFHGLVNQKHKRARIHGININGCWTSCPDKIKEAAFSFFKSKFEEPHPSRPAFNSSLFKKLSSIQTSQLETPFGDQEVKKVVWSCGHNKAPGPDGFTFEFIRKYWEVVGGDFIEAVKFFESNMLINPGSNSSFITLVPKVRDPLSLADFRPINLNGCISKVVSKVLAERLKDVLDSVISSSQSAFIKGRNILDGPLMVNEIISWSKKKRKQTLIFKADFAKAFDTLNWNFLDNVLLQMGFGIRWRACVKGLISTAKSSVLINGVPTKEFRVEKGVRQGDPLAPFLFILAAEGLNVAFKEAQRANIFKGIRLDDSIEELSILQFADDAIIMGEWDPLNAKNLIRILKCFELCSGLSINLSKSSLLGISVPNEEVQRVALGLNCKVGSVPFTYLGIPVGENMSKASAWQPIIDKFKSRLSSWKAKHLSVGGRLCLIKSVLGGLGNYFFSIYKAPNKVLNTLETIRRKFFWGELEQSKKINWISWNKVLRYKQSGGLGIGSLKALNLALLSKWHWREKIEPNALWNRVISAASCSNIGAGTSVWKKIKNIDRELSEWGINLSNLFVHKADGRGWSWKMEDNGLFTVSSLRKLIDCIILPTADSETIWVKWVTGKANIHLWRVLNNRLATMDNLTKRGNLGQPGFESSDHIFGDCSTAKIVSAHLSSWVNWWPTDTHSVSQLWGIIDSNSANRLERNIRRTIGAAFFWEMWNNRNRKAFNGTIKSEKVISEDIKYTAYDWVRCRTKFGKGISWENWCCNPFSVIPSCTSLAPR</sequence>
<accession>A0AA38WV97</accession>
<evidence type="ECO:0000259" key="4">
    <source>
        <dbReference type="PROSITE" id="PS50878"/>
    </source>
</evidence>
<reference evidence="5" key="1">
    <citation type="submission" date="2023-03" db="EMBL/GenBank/DDBJ databases">
        <title>Chromosome-scale reference genome and RAD-based genetic map of yellow starthistle (Centaurea solstitialis) reveal putative structural variation and QTLs associated with invader traits.</title>
        <authorList>
            <person name="Reatini B."/>
            <person name="Cang F.A."/>
            <person name="Jiang Q."/>
            <person name="Mckibben M.T.W."/>
            <person name="Barker M.S."/>
            <person name="Rieseberg L.H."/>
            <person name="Dlugosch K.M."/>
        </authorList>
    </citation>
    <scope>NUCLEOTIDE SEQUENCE</scope>
    <source>
        <strain evidence="5">CAN-66</strain>
        <tissue evidence="5">Leaf</tissue>
    </source>
</reference>
<gene>
    <name evidence="5" type="ORF">OSB04_003555</name>
</gene>
<evidence type="ECO:0000256" key="2">
    <source>
        <dbReference type="ARBA" id="ARBA00023125"/>
    </source>
</evidence>
<dbReference type="AlphaFoldDB" id="A0AA38WV97"/>
<dbReference type="PANTHER" id="PTHR33116:SF77">
    <property type="entry name" value="RNA-DIRECTED DNA POLYMERASE"/>
    <property type="match status" value="1"/>
</dbReference>
<evidence type="ECO:0000313" key="6">
    <source>
        <dbReference type="Proteomes" id="UP001172457"/>
    </source>
</evidence>
<dbReference type="InterPro" id="IPR018289">
    <property type="entry name" value="MULE_transposase_dom"/>
</dbReference>
<dbReference type="SUPFAM" id="SSF56219">
    <property type="entry name" value="DNase I-like"/>
    <property type="match status" value="1"/>
</dbReference>
<dbReference type="InterPro" id="IPR001207">
    <property type="entry name" value="Transposase_mutator"/>
</dbReference>
<proteinExistence type="predicted"/>
<dbReference type="GO" id="GO:0003677">
    <property type="term" value="F:DNA binding"/>
    <property type="evidence" value="ECO:0007669"/>
    <property type="project" value="UniProtKB-KW"/>
</dbReference>
<keyword evidence="6" id="KW-1185">Reference proteome</keyword>
<comment type="caution">
    <text evidence="5">The sequence shown here is derived from an EMBL/GenBank/DDBJ whole genome shotgun (WGS) entry which is preliminary data.</text>
</comment>
<name>A0AA38WV97_9ASTR</name>
<dbReference type="Proteomes" id="UP001172457">
    <property type="component" value="Chromosome 1"/>
</dbReference>
<keyword evidence="3" id="KW-0233">DNA recombination</keyword>
<keyword evidence="1" id="KW-0815">Transposition</keyword>
<dbReference type="Pfam" id="PF00078">
    <property type="entry name" value="RVT_1"/>
    <property type="match status" value="1"/>
</dbReference>
<keyword evidence="2" id="KW-0238">DNA-binding</keyword>
<dbReference type="PANTHER" id="PTHR33116">
    <property type="entry name" value="REVERSE TRANSCRIPTASE ZINC-BINDING DOMAIN-CONTAINING PROTEIN-RELATED-RELATED"/>
    <property type="match status" value="1"/>
</dbReference>
<dbReference type="GO" id="GO:0004803">
    <property type="term" value="F:transposase activity"/>
    <property type="evidence" value="ECO:0007669"/>
    <property type="project" value="InterPro"/>
</dbReference>
<dbReference type="PROSITE" id="PS50878">
    <property type="entry name" value="RT_POL"/>
    <property type="match status" value="1"/>
</dbReference>
<dbReference type="Pfam" id="PF10551">
    <property type="entry name" value="MULE"/>
    <property type="match status" value="1"/>
</dbReference>
<evidence type="ECO:0000313" key="5">
    <source>
        <dbReference type="EMBL" id="KAJ9567589.1"/>
    </source>
</evidence>
<dbReference type="InterPro" id="IPR036691">
    <property type="entry name" value="Endo/exonu/phosph_ase_sf"/>
</dbReference>
<dbReference type="Gene3D" id="3.60.10.10">
    <property type="entry name" value="Endonuclease/exonuclease/phosphatase"/>
    <property type="match status" value="1"/>
</dbReference>
<dbReference type="InterPro" id="IPR000477">
    <property type="entry name" value="RT_dom"/>
</dbReference>
<feature type="domain" description="Reverse transcriptase" evidence="4">
    <location>
        <begin position="436"/>
        <end position="714"/>
    </location>
</feature>
<dbReference type="GO" id="GO:0006313">
    <property type="term" value="P:DNA transposition"/>
    <property type="evidence" value="ECO:0007669"/>
    <property type="project" value="InterPro"/>
</dbReference>
<evidence type="ECO:0000256" key="1">
    <source>
        <dbReference type="ARBA" id="ARBA00022578"/>
    </source>
</evidence>
<protein>
    <recommendedName>
        <fullName evidence="4">Reverse transcriptase domain-containing protein</fullName>
    </recommendedName>
</protein>
<evidence type="ECO:0000256" key="3">
    <source>
        <dbReference type="ARBA" id="ARBA00023172"/>
    </source>
</evidence>
<dbReference type="PROSITE" id="PS01007">
    <property type="entry name" value="TRANSPOSASE_MUTATOR"/>
    <property type="match status" value="1"/>
</dbReference>